<dbReference type="SUPFAM" id="SSF53098">
    <property type="entry name" value="Ribonuclease H-like"/>
    <property type="match status" value="1"/>
</dbReference>
<dbReference type="PANTHER" id="PTHR36766">
    <property type="entry name" value="PLANT BROAD-SPECTRUM MILDEW RESISTANCE PROTEIN RPW8"/>
    <property type="match status" value="1"/>
</dbReference>
<dbReference type="Gene3D" id="1.10.8.430">
    <property type="entry name" value="Helical domain of apoptotic protease-activating factors"/>
    <property type="match status" value="1"/>
</dbReference>
<evidence type="ECO:0000256" key="1">
    <source>
        <dbReference type="ARBA" id="ARBA00022614"/>
    </source>
</evidence>
<dbReference type="InterPro" id="IPR036397">
    <property type="entry name" value="RNaseH_sf"/>
</dbReference>
<dbReference type="GO" id="GO:0005524">
    <property type="term" value="F:ATP binding"/>
    <property type="evidence" value="ECO:0007669"/>
    <property type="project" value="UniProtKB-KW"/>
</dbReference>
<dbReference type="Gene3D" id="3.30.420.10">
    <property type="entry name" value="Ribonuclease H-like superfamily/Ribonuclease H"/>
    <property type="match status" value="1"/>
</dbReference>
<dbReference type="EMBL" id="LRBV02000005">
    <property type="status" value="NOT_ANNOTATED_CDS"/>
    <property type="molecule type" value="Genomic_DNA"/>
</dbReference>
<evidence type="ECO:0000259" key="7">
    <source>
        <dbReference type="Pfam" id="PF18052"/>
    </source>
</evidence>
<evidence type="ECO:0000256" key="4">
    <source>
        <dbReference type="ARBA" id="ARBA00022821"/>
    </source>
</evidence>
<keyword evidence="3" id="KW-0547">Nucleotide-binding</keyword>
<feature type="domain" description="Disease resistance protein winged helix" evidence="8">
    <location>
        <begin position="543"/>
        <end position="613"/>
    </location>
</feature>
<dbReference type="InterPro" id="IPR041118">
    <property type="entry name" value="Rx_N"/>
</dbReference>
<dbReference type="InterPro" id="IPR042197">
    <property type="entry name" value="Apaf_helical"/>
</dbReference>
<dbReference type="Pfam" id="PF25019">
    <property type="entry name" value="LRR_R13L1-DRL21"/>
    <property type="match status" value="1"/>
</dbReference>
<evidence type="ECO:0000259" key="6">
    <source>
        <dbReference type="Pfam" id="PF00931"/>
    </source>
</evidence>
<dbReference type="InterPro" id="IPR036388">
    <property type="entry name" value="WH-like_DNA-bd_sf"/>
</dbReference>
<proteinExistence type="predicted"/>
<dbReference type="FunFam" id="1.10.10.10:FF:000322">
    <property type="entry name" value="Probable disease resistance protein At1g63360"/>
    <property type="match status" value="1"/>
</dbReference>
<dbReference type="PRINTS" id="PR00364">
    <property type="entry name" value="DISEASERSIST"/>
</dbReference>
<keyword evidence="1" id="KW-0433">Leucine-rich repeat</keyword>
<dbReference type="Pfam" id="PF23559">
    <property type="entry name" value="WHD_DRP"/>
    <property type="match status" value="1"/>
</dbReference>
<dbReference type="InterPro" id="IPR001611">
    <property type="entry name" value="Leu-rich_rpt"/>
</dbReference>
<dbReference type="PANTHER" id="PTHR36766:SF45">
    <property type="entry name" value="NB-ARC DOMAIN-CONTAINING PROTEIN"/>
    <property type="match status" value="1"/>
</dbReference>
<dbReference type="InterPro" id="IPR032675">
    <property type="entry name" value="LRR_dom_sf"/>
</dbReference>
<dbReference type="GO" id="GO:0003676">
    <property type="term" value="F:nucleic acid binding"/>
    <property type="evidence" value="ECO:0007669"/>
    <property type="project" value="InterPro"/>
</dbReference>
<dbReference type="Pfam" id="PF18052">
    <property type="entry name" value="Rx_N"/>
    <property type="match status" value="1"/>
</dbReference>
<dbReference type="EnsemblPlants" id="QL05p019033:mrna">
    <property type="protein sequence ID" value="QL05p019033:mrna"/>
    <property type="gene ID" value="QL05p019033"/>
</dbReference>
<feature type="domain" description="R13L1/DRL21-like LRR repeat region" evidence="9">
    <location>
        <begin position="800"/>
        <end position="922"/>
    </location>
</feature>
<dbReference type="GO" id="GO:0043531">
    <property type="term" value="F:ADP binding"/>
    <property type="evidence" value="ECO:0007669"/>
    <property type="project" value="InterPro"/>
</dbReference>
<evidence type="ECO:0000313" key="10">
    <source>
        <dbReference type="EnsemblPlants" id="QL05p019033:mrna"/>
    </source>
</evidence>
<dbReference type="GO" id="GO:0051707">
    <property type="term" value="P:response to other organism"/>
    <property type="evidence" value="ECO:0007669"/>
    <property type="project" value="UniProtKB-ARBA"/>
</dbReference>
<dbReference type="Proteomes" id="UP000594261">
    <property type="component" value="Chromosome 5"/>
</dbReference>
<evidence type="ECO:0000259" key="9">
    <source>
        <dbReference type="Pfam" id="PF25019"/>
    </source>
</evidence>
<dbReference type="InterPro" id="IPR056789">
    <property type="entry name" value="LRR_R13L1-DRL21"/>
</dbReference>
<evidence type="ECO:0000259" key="8">
    <source>
        <dbReference type="Pfam" id="PF23559"/>
    </source>
</evidence>
<reference evidence="10" key="2">
    <citation type="submission" date="2021-01" db="UniProtKB">
        <authorList>
            <consortium name="EnsemblPlants"/>
        </authorList>
    </citation>
    <scope>IDENTIFICATION</scope>
</reference>
<dbReference type="InterPro" id="IPR058922">
    <property type="entry name" value="WHD_DRP"/>
</dbReference>
<dbReference type="Gene3D" id="1.20.5.4130">
    <property type="match status" value="1"/>
</dbReference>
<keyword evidence="2" id="KW-0677">Repeat</keyword>
<reference evidence="10 11" key="1">
    <citation type="journal article" date="2016" name="G3 (Bethesda)">
        <title>First Draft Assembly and Annotation of the Genome of a California Endemic Oak Quercus lobata Nee (Fagaceae).</title>
        <authorList>
            <person name="Sork V.L."/>
            <person name="Fitz-Gibbon S.T."/>
            <person name="Puiu D."/>
            <person name="Crepeau M."/>
            <person name="Gugger P.F."/>
            <person name="Sherman R."/>
            <person name="Stevens K."/>
            <person name="Langley C.H."/>
            <person name="Pellegrini M."/>
            <person name="Salzberg S.L."/>
        </authorList>
    </citation>
    <scope>NUCLEOTIDE SEQUENCE [LARGE SCALE GENOMIC DNA]</scope>
    <source>
        <strain evidence="10 11">cv. SW786</strain>
    </source>
</reference>
<dbReference type="InterPro" id="IPR012337">
    <property type="entry name" value="RNaseH-like_sf"/>
</dbReference>
<dbReference type="GO" id="GO:0006952">
    <property type="term" value="P:defense response"/>
    <property type="evidence" value="ECO:0007669"/>
    <property type="project" value="UniProtKB-KW"/>
</dbReference>
<accession>A0A7N2LMU4</accession>
<dbReference type="SUPFAM" id="SSF52540">
    <property type="entry name" value="P-loop containing nucleoside triphosphate hydrolases"/>
    <property type="match status" value="1"/>
</dbReference>
<dbReference type="InterPro" id="IPR002182">
    <property type="entry name" value="NB-ARC"/>
</dbReference>
<dbReference type="Gene3D" id="3.80.10.10">
    <property type="entry name" value="Ribonuclease Inhibitor"/>
    <property type="match status" value="2"/>
</dbReference>
<dbReference type="CDD" id="cd14798">
    <property type="entry name" value="RX-CC_like"/>
    <property type="match status" value="1"/>
</dbReference>
<name>A0A7N2LMU4_QUELO</name>
<dbReference type="CDD" id="cd06222">
    <property type="entry name" value="RNase_H_like"/>
    <property type="match status" value="1"/>
</dbReference>
<dbReference type="InterPro" id="IPR038005">
    <property type="entry name" value="RX-like_CC"/>
</dbReference>
<dbReference type="InParanoid" id="A0A7N2LMU4"/>
<dbReference type="Gene3D" id="1.10.10.10">
    <property type="entry name" value="Winged helix-like DNA-binding domain superfamily/Winged helix DNA-binding domain"/>
    <property type="match status" value="1"/>
</dbReference>
<protein>
    <submittedName>
        <fullName evidence="10">Uncharacterized protein</fullName>
    </submittedName>
</protein>
<evidence type="ECO:0000256" key="5">
    <source>
        <dbReference type="ARBA" id="ARBA00022840"/>
    </source>
</evidence>
<feature type="domain" description="Disease resistance N-terminal" evidence="7">
    <location>
        <begin position="135"/>
        <end position="224"/>
    </location>
</feature>
<evidence type="ECO:0000256" key="3">
    <source>
        <dbReference type="ARBA" id="ARBA00022741"/>
    </source>
</evidence>
<dbReference type="Gramene" id="QL05p019033:mrna">
    <property type="protein sequence ID" value="QL05p019033:mrna"/>
    <property type="gene ID" value="QL05p019033"/>
</dbReference>
<evidence type="ECO:0000313" key="11">
    <source>
        <dbReference type="Proteomes" id="UP000594261"/>
    </source>
</evidence>
<keyword evidence="5" id="KW-0067">ATP-binding</keyword>
<keyword evidence="4" id="KW-0611">Plant defense</keyword>
<dbReference type="PROSITE" id="PS51450">
    <property type="entry name" value="LRR"/>
    <property type="match status" value="1"/>
</dbReference>
<dbReference type="InterPro" id="IPR044730">
    <property type="entry name" value="RNase_H-like_dom_plant"/>
</dbReference>
<dbReference type="AlphaFoldDB" id="A0A7N2LMU4"/>
<evidence type="ECO:0000256" key="2">
    <source>
        <dbReference type="ARBA" id="ARBA00022737"/>
    </source>
</evidence>
<dbReference type="GO" id="GO:0004523">
    <property type="term" value="F:RNA-DNA hybrid ribonuclease activity"/>
    <property type="evidence" value="ECO:0007669"/>
    <property type="project" value="InterPro"/>
</dbReference>
<organism evidence="10 11">
    <name type="scientific">Quercus lobata</name>
    <name type="common">Valley oak</name>
    <dbReference type="NCBI Taxonomy" id="97700"/>
    <lineage>
        <taxon>Eukaryota</taxon>
        <taxon>Viridiplantae</taxon>
        <taxon>Streptophyta</taxon>
        <taxon>Embryophyta</taxon>
        <taxon>Tracheophyta</taxon>
        <taxon>Spermatophyta</taxon>
        <taxon>Magnoliopsida</taxon>
        <taxon>eudicotyledons</taxon>
        <taxon>Gunneridae</taxon>
        <taxon>Pentapetalae</taxon>
        <taxon>rosids</taxon>
        <taxon>fabids</taxon>
        <taxon>Fagales</taxon>
        <taxon>Fagaceae</taxon>
        <taxon>Quercus</taxon>
    </lineage>
</organism>
<dbReference type="InterPro" id="IPR027417">
    <property type="entry name" value="P-loop_NTPase"/>
</dbReference>
<dbReference type="Pfam" id="PF00931">
    <property type="entry name" value="NB-ARC"/>
    <property type="match status" value="1"/>
</dbReference>
<feature type="domain" description="NB-ARC" evidence="6">
    <location>
        <begin position="331"/>
        <end position="457"/>
    </location>
</feature>
<keyword evidence="11" id="KW-1185">Reference proteome</keyword>
<dbReference type="SUPFAM" id="SSF52058">
    <property type="entry name" value="L domain-like"/>
    <property type="match status" value="2"/>
</dbReference>
<sequence length="1210" mass="137600">MPSAPVRTAPRGWRPLANDVWKINFDGAMFGESDEAGIGVIIRDCRGEVKAALSEKIKKPPTVDVLELMAAKRAMTFSLETRTYRAMLEGDSALVIKAIQLGGWEFAQGGHLIHDISTLKNSFQSISFSHIVRQVSSLLEQFASITVQEAKQEIRLVIGVDEEVRKLEGNLRTIQAVLDDAEKRQLMDGAVKLWLKRLKDVSYEMDNVLDEWNTAMIKSEIEKQEKAESSPILKKKVCSFIPSSLCFFRQFKKLGLRHDIAHKIKELSENLDELHKESARFGFRIFLNRDTEVVARPKTTSLIDVSKICGRDEEWSELVSNLLGKGSQEEKSPHAHFETLIWVCVSDRFDQIRVAKAIIESIDRKSPDITELQNLVNRICDLIRGKKFFLVLDDVWSEKPNDWEPFELALKFGAQGSRILITTRKEGVAKMVNSAYTINLEVLSNEDSWLICSQMASVDRDDEQLGKLGRELANKCKGLPLAAKILGSVMGSQRSRQKWKNILDSNLWELKEVKKGIFLGPLLFSYNELPSAIKQCFLYCANFPKDYRFSRNELVYQWMAHGYLGLESNMEDMGESYFEKLVMHSFFQDFKKDDNDDDEIIRCNMHDMVHDFAQFMSTNECVTIDGDKELGTDCKSARHLTLELKEETQFPVSIYSAKNLRTLFLRTPYFGRMVFSSDLFQHLTCLRSLNLKDSSFEKLPNEVEKLKHLRLLNLSCSNITELPEMMCNLCNLQTLDISGCGQIMKLPQGMGKLIKLRHLLIDWCDELTEPFPKGIGRLSSLRTLNRFIIGGLNNFGECKLGDLKNLVHLKGSLGIEGLENVTDVQEAENAQLKNKIHLRKLRLVFGGEAENRRGETDELVLNALEPHPDLESLSIHYYGGTGYPNWVMSLTNLKKLVLDYCNKLEQLPPLGKLRFLESLEIWGSDSMKKVDVEFLGIESNRKKDEEMASTSTSSLILFPNLKSLFFESMFEWEEWDGMGESGVSESVLILIMPRLRVLTICQCPKLKSLPNFLEKTSLEELTIDCRISNWMTLACHLPGLKSLRCDNLNSGEHFPTLGKPLFLESLTICDAESVKKVGFEFLGIEESKIDEEKGSTSSSLSSLVLFPNLKSLSFWRLKEWEEWDGIGGTMREEEAQDSGVTITIMPRLQELRIHNCPKLKSLPDFLPTTPLKNLDIEYSPILSECCKTEIGDQWPKISHIPNISIYGGTV</sequence>
<dbReference type="Gene3D" id="3.40.50.300">
    <property type="entry name" value="P-loop containing nucleotide triphosphate hydrolases"/>
    <property type="match status" value="1"/>
</dbReference>
<dbReference type="Pfam" id="PF13855">
    <property type="entry name" value="LRR_8"/>
    <property type="match status" value="1"/>
</dbReference>